<accession>A0AAP0KGB2</accession>
<evidence type="ECO:0000256" key="1">
    <source>
        <dbReference type="SAM" id="SignalP"/>
    </source>
</evidence>
<organism evidence="2 3">
    <name type="scientific">Stephania yunnanensis</name>
    <dbReference type="NCBI Taxonomy" id="152371"/>
    <lineage>
        <taxon>Eukaryota</taxon>
        <taxon>Viridiplantae</taxon>
        <taxon>Streptophyta</taxon>
        <taxon>Embryophyta</taxon>
        <taxon>Tracheophyta</taxon>
        <taxon>Spermatophyta</taxon>
        <taxon>Magnoliopsida</taxon>
        <taxon>Ranunculales</taxon>
        <taxon>Menispermaceae</taxon>
        <taxon>Menispermoideae</taxon>
        <taxon>Cissampelideae</taxon>
        <taxon>Stephania</taxon>
    </lineage>
</organism>
<dbReference type="Proteomes" id="UP001420932">
    <property type="component" value="Unassembled WGS sequence"/>
</dbReference>
<keyword evidence="1" id="KW-0732">Signal</keyword>
<keyword evidence="3" id="KW-1185">Reference proteome</keyword>
<reference evidence="2 3" key="1">
    <citation type="submission" date="2024-01" db="EMBL/GenBank/DDBJ databases">
        <title>Genome assemblies of Stephania.</title>
        <authorList>
            <person name="Yang L."/>
        </authorList>
    </citation>
    <scope>NUCLEOTIDE SEQUENCE [LARGE SCALE GENOMIC DNA]</scope>
    <source>
        <strain evidence="2">YNDBR</strain>
        <tissue evidence="2">Leaf</tissue>
    </source>
</reference>
<protein>
    <submittedName>
        <fullName evidence="2">Uncharacterized protein</fullName>
    </submittedName>
</protein>
<sequence>MSIAIIQFYGVMFLLLLLPALCVSEDTYTCLRATYYGSPGRLGTPSTISHHFSHTPC</sequence>
<evidence type="ECO:0000313" key="2">
    <source>
        <dbReference type="EMBL" id="KAK9152011.1"/>
    </source>
</evidence>
<gene>
    <name evidence="2" type="ORF">Syun_010320</name>
</gene>
<dbReference type="AlphaFoldDB" id="A0AAP0KGB2"/>
<feature type="chain" id="PRO_5043012344" evidence="1">
    <location>
        <begin position="25"/>
        <end position="57"/>
    </location>
</feature>
<evidence type="ECO:0000313" key="3">
    <source>
        <dbReference type="Proteomes" id="UP001420932"/>
    </source>
</evidence>
<feature type="signal peptide" evidence="1">
    <location>
        <begin position="1"/>
        <end position="24"/>
    </location>
</feature>
<dbReference type="EMBL" id="JBBNAF010000004">
    <property type="protein sequence ID" value="KAK9152011.1"/>
    <property type="molecule type" value="Genomic_DNA"/>
</dbReference>
<proteinExistence type="predicted"/>
<comment type="caution">
    <text evidence="2">The sequence shown here is derived from an EMBL/GenBank/DDBJ whole genome shotgun (WGS) entry which is preliminary data.</text>
</comment>
<name>A0AAP0KGB2_9MAGN</name>